<sequence length="139" mass="15319">MEFYRLEPEVAGALEEGTVIDAAAHPPRIEAVHYEITDWAGDDLIEAFPVYLVTDDLADTLVDSGLDAFRIRRATVTLSDDAQEMLEGKELPTFHWLEVTGQAGVDDLGVTDQGQLVVSEQALDLLQGGKLENCEIDRF</sequence>
<accession>A0A2P8IA50</accession>
<dbReference type="EMBL" id="PYAX01000005">
    <property type="protein sequence ID" value="PSL55332.1"/>
    <property type="molecule type" value="Genomic_DNA"/>
</dbReference>
<name>A0A2P8IA50_SACCR</name>
<keyword evidence="2" id="KW-1185">Reference proteome</keyword>
<reference evidence="1 2" key="1">
    <citation type="submission" date="2018-03" db="EMBL/GenBank/DDBJ databases">
        <title>Genomic Encyclopedia of Type Strains, Phase III (KMG-III): the genomes of soil and plant-associated and newly described type strains.</title>
        <authorList>
            <person name="Whitman W."/>
        </authorList>
    </citation>
    <scope>NUCLEOTIDE SEQUENCE [LARGE SCALE GENOMIC DNA]</scope>
    <source>
        <strain evidence="1 2">CGMCC 4.7097</strain>
    </source>
</reference>
<dbReference type="RefSeq" id="WP_106616214.1">
    <property type="nucleotide sequence ID" value="NZ_PYAX01000005.1"/>
</dbReference>
<dbReference type="AlphaFoldDB" id="A0A2P8IA50"/>
<evidence type="ECO:0000313" key="1">
    <source>
        <dbReference type="EMBL" id="PSL55332.1"/>
    </source>
</evidence>
<dbReference type="OrthoDB" id="5879561at2"/>
<evidence type="ECO:0000313" key="2">
    <source>
        <dbReference type="Proteomes" id="UP000241118"/>
    </source>
</evidence>
<dbReference type="Proteomes" id="UP000241118">
    <property type="component" value="Unassembled WGS sequence"/>
</dbReference>
<proteinExistence type="predicted"/>
<protein>
    <submittedName>
        <fullName evidence="1">Uncharacterized protein</fullName>
    </submittedName>
</protein>
<comment type="caution">
    <text evidence="1">The sequence shown here is derived from an EMBL/GenBank/DDBJ whole genome shotgun (WGS) entry which is preliminary data.</text>
</comment>
<gene>
    <name evidence="1" type="ORF">B0I31_105291</name>
</gene>
<organism evidence="1 2">
    <name type="scientific">Saccharothrix carnea</name>
    <dbReference type="NCBI Taxonomy" id="1280637"/>
    <lineage>
        <taxon>Bacteria</taxon>
        <taxon>Bacillati</taxon>
        <taxon>Actinomycetota</taxon>
        <taxon>Actinomycetes</taxon>
        <taxon>Pseudonocardiales</taxon>
        <taxon>Pseudonocardiaceae</taxon>
        <taxon>Saccharothrix</taxon>
    </lineage>
</organism>